<gene>
    <name evidence="1" type="ORF">D3H65_12245</name>
</gene>
<dbReference type="Proteomes" id="UP000263900">
    <property type="component" value="Chromosome"/>
</dbReference>
<reference evidence="1 2" key="1">
    <citation type="submission" date="2018-09" db="EMBL/GenBank/DDBJ databases">
        <title>Genome sequencing of strain 6GH32-13.</title>
        <authorList>
            <person name="Weon H.-Y."/>
            <person name="Heo J."/>
            <person name="Kwon S.-W."/>
        </authorList>
    </citation>
    <scope>NUCLEOTIDE SEQUENCE [LARGE SCALE GENOMIC DNA]</scope>
    <source>
        <strain evidence="1 2">5GH32-13</strain>
    </source>
</reference>
<evidence type="ECO:0000313" key="2">
    <source>
        <dbReference type="Proteomes" id="UP000263900"/>
    </source>
</evidence>
<dbReference type="AlphaFoldDB" id="A0A3B7MNZ9"/>
<organism evidence="1 2">
    <name type="scientific">Paraflavitalea soli</name>
    <dbReference type="NCBI Taxonomy" id="2315862"/>
    <lineage>
        <taxon>Bacteria</taxon>
        <taxon>Pseudomonadati</taxon>
        <taxon>Bacteroidota</taxon>
        <taxon>Chitinophagia</taxon>
        <taxon>Chitinophagales</taxon>
        <taxon>Chitinophagaceae</taxon>
        <taxon>Paraflavitalea</taxon>
    </lineage>
</organism>
<dbReference type="RefSeq" id="WP_119050589.1">
    <property type="nucleotide sequence ID" value="NZ_CP032157.1"/>
</dbReference>
<evidence type="ECO:0000313" key="1">
    <source>
        <dbReference type="EMBL" id="AXY74706.1"/>
    </source>
</evidence>
<keyword evidence="2" id="KW-1185">Reference proteome</keyword>
<accession>A0A3B7MNZ9</accession>
<dbReference type="EMBL" id="CP032157">
    <property type="protein sequence ID" value="AXY74706.1"/>
    <property type="molecule type" value="Genomic_DNA"/>
</dbReference>
<protein>
    <submittedName>
        <fullName evidence="1">Uncharacterized protein</fullName>
    </submittedName>
</protein>
<dbReference type="KEGG" id="pseg:D3H65_12245"/>
<name>A0A3B7MNZ9_9BACT</name>
<sequence length="242" mass="28532">MMKYSLRHFRQLSVILYILNTQSCTLGKQPNILNCDAYRLATKTTSQYKKDSTFLSYTVYNWIDSCYGWFGHYNRRNAANGFYKVHVGDIFCDSARLKLTAFIYVEYSTDYIDTVYEKINDMNAHLYDSHTVMGYRTSLNKPWTLFELGEIFMGIRGGGLKSAEEFHTSVFLNRKEMEKRTNKKYYLPCEEPFWTSQPFWKIGERIPGYYNFETAMNATPLNKDLRPVCKINYPDSLLNLYK</sequence>
<proteinExistence type="predicted"/>